<evidence type="ECO:0000256" key="2">
    <source>
        <dbReference type="ARBA" id="ARBA00012438"/>
    </source>
</evidence>
<dbReference type="SMART" id="SM00388">
    <property type="entry name" value="HisKA"/>
    <property type="match status" value="1"/>
</dbReference>
<protein>
    <recommendedName>
        <fullName evidence="2">histidine kinase</fullName>
        <ecNumber evidence="2">2.7.13.3</ecNumber>
    </recommendedName>
</protein>
<organism evidence="10 11">
    <name type="scientific">Paludisphaera mucosa</name>
    <dbReference type="NCBI Taxonomy" id="3030827"/>
    <lineage>
        <taxon>Bacteria</taxon>
        <taxon>Pseudomonadati</taxon>
        <taxon>Planctomycetota</taxon>
        <taxon>Planctomycetia</taxon>
        <taxon>Isosphaerales</taxon>
        <taxon>Isosphaeraceae</taxon>
        <taxon>Paludisphaera</taxon>
    </lineage>
</organism>
<dbReference type="PROSITE" id="PS50110">
    <property type="entry name" value="RESPONSE_REGULATORY"/>
    <property type="match status" value="1"/>
</dbReference>
<dbReference type="InterPro" id="IPR036097">
    <property type="entry name" value="HisK_dim/P_sf"/>
</dbReference>
<dbReference type="PANTHER" id="PTHR43547">
    <property type="entry name" value="TWO-COMPONENT HISTIDINE KINASE"/>
    <property type="match status" value="1"/>
</dbReference>
<keyword evidence="11" id="KW-1185">Reference proteome</keyword>
<dbReference type="PRINTS" id="PR00344">
    <property type="entry name" value="BCTRLSENSOR"/>
</dbReference>
<dbReference type="InterPro" id="IPR005467">
    <property type="entry name" value="His_kinase_dom"/>
</dbReference>
<dbReference type="SUPFAM" id="SSF47384">
    <property type="entry name" value="Homodimeric domain of signal transducing histidine kinase"/>
    <property type="match status" value="1"/>
</dbReference>
<comment type="catalytic activity">
    <reaction evidence="1">
        <text>ATP + protein L-histidine = ADP + protein N-phospho-L-histidine.</text>
        <dbReference type="EC" id="2.7.13.3"/>
    </reaction>
</comment>
<feature type="domain" description="Response regulatory" evidence="7">
    <location>
        <begin position="520"/>
        <end position="636"/>
    </location>
</feature>
<evidence type="ECO:0000259" key="7">
    <source>
        <dbReference type="PROSITE" id="PS50110"/>
    </source>
</evidence>
<dbReference type="InterPro" id="IPR001610">
    <property type="entry name" value="PAC"/>
</dbReference>
<dbReference type="Gene3D" id="3.30.565.10">
    <property type="entry name" value="Histidine kinase-like ATPase, C-terminal domain"/>
    <property type="match status" value="1"/>
</dbReference>
<dbReference type="Gene3D" id="1.10.287.130">
    <property type="match status" value="1"/>
</dbReference>
<evidence type="ECO:0000259" key="9">
    <source>
        <dbReference type="PROSITE" id="PS50113"/>
    </source>
</evidence>
<feature type="compositionally biased region" description="Gly residues" evidence="5">
    <location>
        <begin position="653"/>
        <end position="663"/>
    </location>
</feature>
<gene>
    <name evidence="10" type="ORF">PZE19_18845</name>
</gene>
<dbReference type="CDD" id="cd00130">
    <property type="entry name" value="PAS"/>
    <property type="match status" value="2"/>
</dbReference>
<dbReference type="InterPro" id="IPR001789">
    <property type="entry name" value="Sig_transdc_resp-reg_receiver"/>
</dbReference>
<reference evidence="10 11" key="1">
    <citation type="submission" date="2023-03" db="EMBL/GenBank/DDBJ databases">
        <title>Paludisphaera mucosa sp. nov. a novel planctomycete from northern fen.</title>
        <authorList>
            <person name="Ivanova A."/>
        </authorList>
    </citation>
    <scope>NUCLEOTIDE SEQUENCE [LARGE SCALE GENOMIC DNA]</scope>
    <source>
        <strain evidence="10 11">Pla2</strain>
    </source>
</reference>
<dbReference type="SUPFAM" id="SSF55785">
    <property type="entry name" value="PYP-like sensor domain (PAS domain)"/>
    <property type="match status" value="2"/>
</dbReference>
<dbReference type="SUPFAM" id="SSF55874">
    <property type="entry name" value="ATPase domain of HSP90 chaperone/DNA topoisomerase II/histidine kinase"/>
    <property type="match status" value="1"/>
</dbReference>
<dbReference type="EC" id="2.7.13.3" evidence="2"/>
<dbReference type="CDD" id="cd00075">
    <property type="entry name" value="HATPase"/>
    <property type="match status" value="1"/>
</dbReference>
<dbReference type="InterPro" id="IPR013656">
    <property type="entry name" value="PAS_4"/>
</dbReference>
<dbReference type="PANTHER" id="PTHR43547:SF2">
    <property type="entry name" value="HYBRID SIGNAL TRANSDUCTION HISTIDINE KINASE C"/>
    <property type="match status" value="1"/>
</dbReference>
<feature type="domain" description="PAS" evidence="8">
    <location>
        <begin position="12"/>
        <end position="83"/>
    </location>
</feature>
<comment type="caution">
    <text evidence="10">The sequence shown here is derived from an EMBL/GenBank/DDBJ whole genome shotgun (WGS) entry which is preliminary data.</text>
</comment>
<dbReference type="SMART" id="SM00086">
    <property type="entry name" value="PAC"/>
    <property type="match status" value="2"/>
</dbReference>
<dbReference type="NCBIfam" id="TIGR00229">
    <property type="entry name" value="sensory_box"/>
    <property type="match status" value="1"/>
</dbReference>
<feature type="region of interest" description="Disordered" evidence="5">
    <location>
        <begin position="634"/>
        <end position="663"/>
    </location>
</feature>
<dbReference type="SMART" id="SM00091">
    <property type="entry name" value="PAS"/>
    <property type="match status" value="2"/>
</dbReference>
<evidence type="ECO:0000313" key="11">
    <source>
        <dbReference type="Proteomes" id="UP001216907"/>
    </source>
</evidence>
<proteinExistence type="predicted"/>
<name>A0ABT6FE79_9BACT</name>
<evidence type="ECO:0000256" key="5">
    <source>
        <dbReference type="SAM" id="MobiDB-lite"/>
    </source>
</evidence>
<dbReference type="InterPro" id="IPR011006">
    <property type="entry name" value="CheY-like_superfamily"/>
</dbReference>
<dbReference type="Pfam" id="PF02518">
    <property type="entry name" value="HATPase_c"/>
    <property type="match status" value="1"/>
</dbReference>
<dbReference type="Proteomes" id="UP001216907">
    <property type="component" value="Unassembled WGS sequence"/>
</dbReference>
<dbReference type="InterPro" id="IPR035965">
    <property type="entry name" value="PAS-like_dom_sf"/>
</dbReference>
<dbReference type="InterPro" id="IPR004358">
    <property type="entry name" value="Sig_transdc_His_kin-like_C"/>
</dbReference>
<dbReference type="PROSITE" id="PS50109">
    <property type="entry name" value="HIS_KIN"/>
    <property type="match status" value="1"/>
</dbReference>
<dbReference type="SUPFAM" id="SSF52172">
    <property type="entry name" value="CheY-like"/>
    <property type="match status" value="1"/>
</dbReference>
<feature type="modified residue" description="4-aspartylphosphate" evidence="4">
    <location>
        <position position="569"/>
    </location>
</feature>
<dbReference type="InterPro" id="IPR013655">
    <property type="entry name" value="PAS_fold_3"/>
</dbReference>
<dbReference type="InterPro" id="IPR036890">
    <property type="entry name" value="HATPase_C_sf"/>
</dbReference>
<dbReference type="RefSeq" id="WP_277862175.1">
    <property type="nucleotide sequence ID" value="NZ_JARRAG010000002.1"/>
</dbReference>
<keyword evidence="3 4" id="KW-0597">Phosphoprotein</keyword>
<evidence type="ECO:0000256" key="4">
    <source>
        <dbReference type="PROSITE-ProRule" id="PRU00169"/>
    </source>
</evidence>
<keyword evidence="10" id="KW-0547">Nucleotide-binding</keyword>
<dbReference type="SMART" id="SM00448">
    <property type="entry name" value="REC"/>
    <property type="match status" value="1"/>
</dbReference>
<dbReference type="Pfam" id="PF08447">
    <property type="entry name" value="PAS_3"/>
    <property type="match status" value="1"/>
</dbReference>
<dbReference type="Pfam" id="PF00512">
    <property type="entry name" value="HisKA"/>
    <property type="match status" value="1"/>
</dbReference>
<evidence type="ECO:0000256" key="1">
    <source>
        <dbReference type="ARBA" id="ARBA00000085"/>
    </source>
</evidence>
<evidence type="ECO:0000313" key="10">
    <source>
        <dbReference type="EMBL" id="MDG3005849.1"/>
    </source>
</evidence>
<dbReference type="InterPro" id="IPR003594">
    <property type="entry name" value="HATPase_dom"/>
</dbReference>
<evidence type="ECO:0000256" key="3">
    <source>
        <dbReference type="ARBA" id="ARBA00022553"/>
    </source>
</evidence>
<dbReference type="PROSITE" id="PS50112">
    <property type="entry name" value="PAS"/>
    <property type="match status" value="1"/>
</dbReference>
<dbReference type="SMART" id="SM00387">
    <property type="entry name" value="HATPase_c"/>
    <property type="match status" value="1"/>
</dbReference>
<dbReference type="Gene3D" id="2.10.70.100">
    <property type="match status" value="1"/>
</dbReference>
<dbReference type="InterPro" id="IPR003661">
    <property type="entry name" value="HisK_dim/P_dom"/>
</dbReference>
<dbReference type="PROSITE" id="PS50113">
    <property type="entry name" value="PAC"/>
    <property type="match status" value="1"/>
</dbReference>
<dbReference type="InterPro" id="IPR000700">
    <property type="entry name" value="PAS-assoc_C"/>
</dbReference>
<dbReference type="Pfam" id="PF00072">
    <property type="entry name" value="Response_reg"/>
    <property type="match status" value="1"/>
</dbReference>
<dbReference type="Gene3D" id="3.30.450.20">
    <property type="entry name" value="PAS domain"/>
    <property type="match status" value="2"/>
</dbReference>
<dbReference type="EMBL" id="JARRAG010000002">
    <property type="protein sequence ID" value="MDG3005849.1"/>
    <property type="molecule type" value="Genomic_DNA"/>
</dbReference>
<dbReference type="GO" id="GO:0005524">
    <property type="term" value="F:ATP binding"/>
    <property type="evidence" value="ECO:0007669"/>
    <property type="project" value="UniProtKB-KW"/>
</dbReference>
<evidence type="ECO:0000259" key="6">
    <source>
        <dbReference type="PROSITE" id="PS50109"/>
    </source>
</evidence>
<dbReference type="CDD" id="cd00082">
    <property type="entry name" value="HisKA"/>
    <property type="match status" value="1"/>
</dbReference>
<feature type="domain" description="Histidine kinase" evidence="6">
    <location>
        <begin position="277"/>
        <end position="495"/>
    </location>
</feature>
<dbReference type="Gene3D" id="3.40.50.2300">
    <property type="match status" value="1"/>
</dbReference>
<dbReference type="InterPro" id="IPR000014">
    <property type="entry name" value="PAS"/>
</dbReference>
<accession>A0ABT6FE79</accession>
<dbReference type="CDD" id="cd17580">
    <property type="entry name" value="REC_2_DhkD-like"/>
    <property type="match status" value="1"/>
</dbReference>
<feature type="domain" description="PAC" evidence="9">
    <location>
        <begin position="214"/>
        <end position="266"/>
    </location>
</feature>
<keyword evidence="10" id="KW-0067">ATP-binding</keyword>
<evidence type="ECO:0000259" key="8">
    <source>
        <dbReference type="PROSITE" id="PS50112"/>
    </source>
</evidence>
<sequence length="679" mass="74227">MSERKRREAALRDRELQTLADNSPDILTQFDRELRHVFVNAAVEKATGRSRESFLGRTNREMGMPPDRRDAWDAALRSVFETGRGVSSDFSYETSSGERHYSARFVPETGPSGHVEFVLGVTRDVTDKVRDELALRAGEERLRMALNAARAGAWAWEAPTGSIAWSPENYVLYGLDPDAGPPSYGDWEARIHPDDRDGANADVRDALEGRTPGFRSEFRVVDPIQGVRWLLGLGRVDFGPDGKPLRMIGINLDVTDRKRFEQAMADQDRRKNEFLATLAHELRNPLAPIRTGLQVLKLAPPNSPMIPETRVMMERQLGHMVRLIDDLLDVSRISRGRVELKRERVRIRSAIEHALEVSRPLIDAAGHQLTIAYPDDSVYVDGDLTRLTQVVGNVLNNAAKYTPDGGRIELSSGVEAGRVVIRVADDGAGITAEMLVGVFDLFAQVDQTLDWAQGGLGIGLSLVKKILELHGGTIEAASPGLGLGSTFTIRLPLATVPKAVDAPAPGESQAAGPSETSSLRVLVVDDSLDGAQSLAMLVRMWGHTPQTAHDGSGAIAAAADHRPELVFLDIGLPGMDGYEVCRRLRSDPKHSGATFVALTGWGSEAEKRRVRDAGLDHHLVKPIDPDLIREVEEGRGRAEMNGRSGRKTSQLGGPPGERGGTMRGLGEARWHFRSCILAT</sequence>
<dbReference type="Pfam" id="PF08448">
    <property type="entry name" value="PAS_4"/>
    <property type="match status" value="1"/>
</dbReference>